<dbReference type="EMBL" id="PRKW01000007">
    <property type="protein sequence ID" value="PPB47903.1"/>
    <property type="molecule type" value="Genomic_DNA"/>
</dbReference>
<dbReference type="RefSeq" id="WP_104122597.1">
    <property type="nucleotide sequence ID" value="NZ_PRKW01000007.1"/>
</dbReference>
<feature type="region of interest" description="Disordered" evidence="1">
    <location>
        <begin position="1"/>
        <end position="29"/>
    </location>
</feature>
<name>A0A2S5ITK9_9MICC</name>
<comment type="caution">
    <text evidence="2">The sequence shown here is derived from an EMBL/GenBank/DDBJ whole genome shotgun (WGS) entry which is preliminary data.</text>
</comment>
<sequence length="214" mass="22014">MTPSNLDAVDGAPSTDIEATPEGADAPAVVEAARKPRVARRIPKTDSVLEAAVERARQGVLEVAPEAQVGRHVSATIDGERLVTHRFEAFVPGYGGWQWYASVARVARSKDVTVCEVGLLPSSASLLAPEWLPWSERVRPEDSPQDEASEAAGDAVATDGTAAAEEAQAPDAAAAPAAAAEAAQTPDAADTADAGVTPAADEDEPSAADRPDAE</sequence>
<keyword evidence="3" id="KW-1185">Reference proteome</keyword>
<gene>
    <name evidence="2" type="ORF">C4K88_15625</name>
</gene>
<organism evidence="2 3">
    <name type="scientific">Arthrobacter pityocampae</name>
    <dbReference type="NCBI Taxonomy" id="547334"/>
    <lineage>
        <taxon>Bacteria</taxon>
        <taxon>Bacillati</taxon>
        <taxon>Actinomycetota</taxon>
        <taxon>Actinomycetes</taxon>
        <taxon>Micrococcales</taxon>
        <taxon>Micrococcaceae</taxon>
        <taxon>Arthrobacter</taxon>
    </lineage>
</organism>
<dbReference type="OrthoDB" id="3210158at2"/>
<dbReference type="InterPro" id="IPR021391">
    <property type="entry name" value="DUF3027"/>
</dbReference>
<dbReference type="Pfam" id="PF11228">
    <property type="entry name" value="DUF3027"/>
    <property type="match status" value="1"/>
</dbReference>
<dbReference type="Proteomes" id="UP000239297">
    <property type="component" value="Unassembled WGS sequence"/>
</dbReference>
<evidence type="ECO:0000313" key="3">
    <source>
        <dbReference type="Proteomes" id="UP000239297"/>
    </source>
</evidence>
<dbReference type="AlphaFoldDB" id="A0A2S5ITK9"/>
<protein>
    <submittedName>
        <fullName evidence="2">DUF3027 domain-containing protein</fullName>
    </submittedName>
</protein>
<evidence type="ECO:0000313" key="2">
    <source>
        <dbReference type="EMBL" id="PPB47903.1"/>
    </source>
</evidence>
<accession>A0A2S5ITK9</accession>
<feature type="compositionally biased region" description="Low complexity" evidence="1">
    <location>
        <begin position="150"/>
        <end position="199"/>
    </location>
</feature>
<feature type="region of interest" description="Disordered" evidence="1">
    <location>
        <begin position="137"/>
        <end position="214"/>
    </location>
</feature>
<proteinExistence type="predicted"/>
<reference evidence="2 3" key="1">
    <citation type="journal article" date="2014" name="Int. J. Syst. Evol. Microbiol.">
        <title>Arthrobacter pityocampae sp. nov., isolated from Thaumetopoea pityocampa (Lep., Thaumetopoeidae).</title>
        <authorList>
            <person name="Ince I.A."/>
            <person name="Demirbag Z."/>
            <person name="Kati H."/>
        </authorList>
    </citation>
    <scope>NUCLEOTIDE SEQUENCE [LARGE SCALE GENOMIC DNA]</scope>
    <source>
        <strain evidence="2 3">Tp2</strain>
    </source>
</reference>
<evidence type="ECO:0000256" key="1">
    <source>
        <dbReference type="SAM" id="MobiDB-lite"/>
    </source>
</evidence>